<dbReference type="EMBL" id="UGWZ01000001">
    <property type="protein sequence ID" value="SUG14610.1"/>
    <property type="molecule type" value="Genomic_DNA"/>
</dbReference>
<dbReference type="AlphaFoldDB" id="A0A379S3G5"/>
<protein>
    <submittedName>
        <fullName evidence="1">Uncharacterized protein</fullName>
    </submittedName>
</protein>
<name>A0A379S3G5_SALER</name>
<sequence>MASALSVNPMQTTNARGTFYAKSDGLIQGVALDDPAARYALASGTLGSDEINLCGADCRLTNWYRAPLLHHVAALSNVQPAFHNWWAFPCSTRHTTA</sequence>
<evidence type="ECO:0000313" key="1">
    <source>
        <dbReference type="EMBL" id="SUG14610.1"/>
    </source>
</evidence>
<reference evidence="1 2" key="1">
    <citation type="submission" date="2018-06" db="EMBL/GenBank/DDBJ databases">
        <authorList>
            <consortium name="Pathogen Informatics"/>
            <person name="Doyle S."/>
        </authorList>
    </citation>
    <scope>NUCLEOTIDE SEQUENCE [LARGE SCALE GENOMIC DNA]</scope>
    <source>
        <strain evidence="1 2">NCTC7295</strain>
    </source>
</reference>
<evidence type="ECO:0000313" key="2">
    <source>
        <dbReference type="Proteomes" id="UP000254124"/>
    </source>
</evidence>
<proteinExistence type="predicted"/>
<organism evidence="1 2">
    <name type="scientific">Salmonella enterica subsp. arizonae</name>
    <dbReference type="NCBI Taxonomy" id="59203"/>
    <lineage>
        <taxon>Bacteria</taxon>
        <taxon>Pseudomonadati</taxon>
        <taxon>Pseudomonadota</taxon>
        <taxon>Gammaproteobacteria</taxon>
        <taxon>Enterobacterales</taxon>
        <taxon>Enterobacteriaceae</taxon>
        <taxon>Salmonella</taxon>
    </lineage>
</organism>
<accession>A0A379S3G5</accession>
<dbReference type="Proteomes" id="UP000254124">
    <property type="component" value="Unassembled WGS sequence"/>
</dbReference>
<gene>
    <name evidence="1" type="ORF">NCTC7295_02252</name>
</gene>